<keyword evidence="1" id="KW-0472">Membrane</keyword>
<evidence type="ECO:0000256" key="1">
    <source>
        <dbReference type="SAM" id="Phobius"/>
    </source>
</evidence>
<sequence length="114" mass="13789">MLPTYFLNYLIYINVWYVREKQHFRCYFQNTIQSSNYFVVEILSSRVTFITKLLLRLIAMSSNFWYFKSILFAFFPLCNVIMITSLLIESALFGTEQPILNRFLFFYKNHLSMC</sequence>
<comment type="caution">
    <text evidence="2">The sequence shown here is derived from an EMBL/GenBank/DDBJ whole genome shotgun (WGS) entry which is preliminary data.</text>
</comment>
<keyword evidence="1" id="KW-0812">Transmembrane</keyword>
<organism evidence="2 3">
    <name type="scientific">Blepharisma stoltei</name>
    <dbReference type="NCBI Taxonomy" id="1481888"/>
    <lineage>
        <taxon>Eukaryota</taxon>
        <taxon>Sar</taxon>
        <taxon>Alveolata</taxon>
        <taxon>Ciliophora</taxon>
        <taxon>Postciliodesmatophora</taxon>
        <taxon>Heterotrichea</taxon>
        <taxon>Heterotrichida</taxon>
        <taxon>Blepharismidae</taxon>
        <taxon>Blepharisma</taxon>
    </lineage>
</organism>
<feature type="transmembrane region" description="Helical" evidence="1">
    <location>
        <begin position="37"/>
        <end position="58"/>
    </location>
</feature>
<reference evidence="2" key="1">
    <citation type="submission" date="2021-09" db="EMBL/GenBank/DDBJ databases">
        <authorList>
            <consortium name="AG Swart"/>
            <person name="Singh M."/>
            <person name="Singh A."/>
            <person name="Seah K."/>
            <person name="Emmerich C."/>
        </authorList>
    </citation>
    <scope>NUCLEOTIDE SEQUENCE</scope>
    <source>
        <strain evidence="2">ATCC30299</strain>
    </source>
</reference>
<feature type="transmembrane region" description="Helical" evidence="1">
    <location>
        <begin position="70"/>
        <end position="88"/>
    </location>
</feature>
<keyword evidence="3" id="KW-1185">Reference proteome</keyword>
<gene>
    <name evidence="2" type="ORF">BSTOLATCC_MIC55719</name>
</gene>
<evidence type="ECO:0000313" key="2">
    <source>
        <dbReference type="EMBL" id="CAG9332268.1"/>
    </source>
</evidence>
<evidence type="ECO:0008006" key="4">
    <source>
        <dbReference type="Google" id="ProtNLM"/>
    </source>
</evidence>
<name>A0AAU9JX33_9CILI</name>
<accession>A0AAU9JX33</accession>
<keyword evidence="1" id="KW-1133">Transmembrane helix</keyword>
<dbReference type="AlphaFoldDB" id="A0AAU9JX33"/>
<evidence type="ECO:0000313" key="3">
    <source>
        <dbReference type="Proteomes" id="UP001162131"/>
    </source>
</evidence>
<dbReference type="EMBL" id="CAJZBQ010000054">
    <property type="protein sequence ID" value="CAG9332268.1"/>
    <property type="molecule type" value="Genomic_DNA"/>
</dbReference>
<proteinExistence type="predicted"/>
<dbReference type="Proteomes" id="UP001162131">
    <property type="component" value="Unassembled WGS sequence"/>
</dbReference>
<protein>
    <recommendedName>
        <fullName evidence="4">Maturase K</fullName>
    </recommendedName>
</protein>